<gene>
    <name evidence="3" type="ORF">RUA4292_02676</name>
</gene>
<feature type="compositionally biased region" description="Low complexity" evidence="1">
    <location>
        <begin position="106"/>
        <end position="117"/>
    </location>
</feature>
<dbReference type="OrthoDB" id="7709615at2"/>
<feature type="region of interest" description="Disordered" evidence="1">
    <location>
        <begin position="94"/>
        <end position="194"/>
    </location>
</feature>
<feature type="signal peptide" evidence="2">
    <location>
        <begin position="1"/>
        <end position="31"/>
    </location>
</feature>
<proteinExistence type="predicted"/>
<dbReference type="Proteomes" id="UP000050783">
    <property type="component" value="Unassembled WGS sequence"/>
</dbReference>
<feature type="compositionally biased region" description="Gly residues" evidence="1">
    <location>
        <begin position="118"/>
        <end position="194"/>
    </location>
</feature>
<dbReference type="EMBL" id="CYPU01000039">
    <property type="protein sequence ID" value="CUH48496.1"/>
    <property type="molecule type" value="Genomic_DNA"/>
</dbReference>
<feature type="chain" id="PRO_5006062066" evidence="2">
    <location>
        <begin position="32"/>
        <end position="194"/>
    </location>
</feature>
<evidence type="ECO:0000256" key="1">
    <source>
        <dbReference type="SAM" id="MobiDB-lite"/>
    </source>
</evidence>
<sequence>MLAGTFFCFSYSFTNRLQIYWRLLLSLAAHAAEVCKVKTARQSVSTETLCSCKVVDKRMLRYIHRRADFEDILARTSQACPLFAAILTDIPTATVASSRTSDGDGRSASNGGSESSGSNGGDGVPGTNGESGNGGERGNGSDGRSIGGNGGDGDSNGGENSGSGDGNGGSNGGGNSSSGGGAGGGGTDGSGGTL</sequence>
<protein>
    <submittedName>
        <fullName evidence="3">Uncharacterized protein</fullName>
    </submittedName>
</protein>
<evidence type="ECO:0000313" key="4">
    <source>
        <dbReference type="Proteomes" id="UP000050783"/>
    </source>
</evidence>
<name>A0A0P1EYD1_9RHOB</name>
<organism evidence="3 4">
    <name type="scientific">Ruegeria atlantica</name>
    <dbReference type="NCBI Taxonomy" id="81569"/>
    <lineage>
        <taxon>Bacteria</taxon>
        <taxon>Pseudomonadati</taxon>
        <taxon>Pseudomonadota</taxon>
        <taxon>Alphaproteobacteria</taxon>
        <taxon>Rhodobacterales</taxon>
        <taxon>Roseobacteraceae</taxon>
        <taxon>Ruegeria</taxon>
    </lineage>
</organism>
<evidence type="ECO:0000256" key="2">
    <source>
        <dbReference type="SAM" id="SignalP"/>
    </source>
</evidence>
<reference evidence="3 4" key="1">
    <citation type="submission" date="2015-09" db="EMBL/GenBank/DDBJ databases">
        <authorList>
            <consortium name="Swine Surveillance"/>
        </authorList>
    </citation>
    <scope>NUCLEOTIDE SEQUENCE [LARGE SCALE GENOMIC DNA]</scope>
    <source>
        <strain evidence="3 4">CECT 4292</strain>
    </source>
</reference>
<evidence type="ECO:0000313" key="3">
    <source>
        <dbReference type="EMBL" id="CUH48496.1"/>
    </source>
</evidence>
<keyword evidence="2" id="KW-0732">Signal</keyword>
<dbReference type="AlphaFoldDB" id="A0A0P1EYD1"/>
<accession>A0A0P1EYD1</accession>